<reference evidence="3" key="1">
    <citation type="journal article" date="2012" name="Stand. Genomic Sci.">
        <title>Genome sequence of the Antarctic rhodopsins-containing flavobacterium Gillisia limnaea type strain (R-8282(T)).</title>
        <authorList>
            <person name="Riedel T."/>
            <person name="Held B."/>
            <person name="Nolan M."/>
            <person name="Lucas S."/>
            <person name="Lapidus A."/>
            <person name="Tice H."/>
            <person name="Del Rio T.G."/>
            <person name="Cheng J.F."/>
            <person name="Han C."/>
            <person name="Tapia R."/>
            <person name="Goodwin L.A."/>
            <person name="Pitluck S."/>
            <person name="Liolios K."/>
            <person name="Mavromatis K."/>
            <person name="Pagani I."/>
            <person name="Ivanova N."/>
            <person name="Mikhailova N."/>
            <person name="Pati A."/>
            <person name="Chen A."/>
            <person name="Palaniappan K."/>
            <person name="Land M."/>
            <person name="Rohde M."/>
            <person name="Tindall B.J."/>
            <person name="Detter J.C."/>
            <person name="Goker M."/>
            <person name="Bristow J."/>
            <person name="Eisen J.A."/>
            <person name="Markowitz V."/>
            <person name="Hugenholtz P."/>
            <person name="Kyrpides N.C."/>
            <person name="Klenk H.P."/>
            <person name="Woyke T."/>
        </authorList>
    </citation>
    <scope>NUCLEOTIDE SEQUENCE [LARGE SCALE GENOMIC DNA]</scope>
    <source>
        <strain evidence="3">DSM 15749 / LMG 21470 / R-8282</strain>
    </source>
</reference>
<gene>
    <name evidence="2" type="ORF">Gilli_0248</name>
</gene>
<evidence type="ECO:0000256" key="1">
    <source>
        <dbReference type="SAM" id="Phobius"/>
    </source>
</evidence>
<evidence type="ECO:0000313" key="2">
    <source>
        <dbReference type="EMBL" id="EHQ04398.1"/>
    </source>
</evidence>
<proteinExistence type="predicted"/>
<feature type="transmembrane region" description="Helical" evidence="1">
    <location>
        <begin position="71"/>
        <end position="93"/>
    </location>
</feature>
<dbReference type="eggNOG" id="ENOG5032TIE">
    <property type="taxonomic scope" value="Bacteria"/>
</dbReference>
<keyword evidence="1" id="KW-0812">Transmembrane</keyword>
<dbReference type="STRING" id="865937.Gilli_0248"/>
<keyword evidence="1" id="KW-1133">Transmembrane helix</keyword>
<evidence type="ECO:0000313" key="3">
    <source>
        <dbReference type="Proteomes" id="UP000003844"/>
    </source>
</evidence>
<dbReference type="Proteomes" id="UP000003844">
    <property type="component" value="Unassembled WGS sequence"/>
</dbReference>
<accession>H2BR79</accession>
<dbReference type="AlphaFoldDB" id="H2BR79"/>
<keyword evidence="3" id="KW-1185">Reference proteome</keyword>
<dbReference type="RefSeq" id="WP_006987290.1">
    <property type="nucleotide sequence ID" value="NZ_JH594605.1"/>
</dbReference>
<evidence type="ECO:0008006" key="4">
    <source>
        <dbReference type="Google" id="ProtNLM"/>
    </source>
</evidence>
<protein>
    <recommendedName>
        <fullName evidence="4">Riboflavin synthase subunit beta</fullName>
    </recommendedName>
</protein>
<keyword evidence="1" id="KW-0472">Membrane</keyword>
<name>H2BR79_GILLR</name>
<dbReference type="HOGENOM" id="CLU_170285_0_0_10"/>
<organism evidence="2 3">
    <name type="scientific">Gillisia limnaea (strain DSM 15749 / LMG 21470 / R-8282)</name>
    <dbReference type="NCBI Taxonomy" id="865937"/>
    <lineage>
        <taxon>Bacteria</taxon>
        <taxon>Pseudomonadati</taxon>
        <taxon>Bacteroidota</taxon>
        <taxon>Flavobacteriia</taxon>
        <taxon>Flavobacteriales</taxon>
        <taxon>Flavobacteriaceae</taxon>
        <taxon>Gillisia</taxon>
    </lineage>
</organism>
<dbReference type="EMBL" id="JH594605">
    <property type="protein sequence ID" value="EHQ04398.1"/>
    <property type="molecule type" value="Genomic_DNA"/>
</dbReference>
<sequence length="95" mass="11372">MKLNLGKLRKNSRYNYTPRYYKGKEEGNIYSFESKFNKYKNTTNSIDFGSQWADARTSSRTRGNREINKRVIYIIILLILIFLWIIDFDLSIFSN</sequence>